<dbReference type="PROSITE" id="PS51257">
    <property type="entry name" value="PROKAR_LIPOPROTEIN"/>
    <property type="match status" value="1"/>
</dbReference>
<name>A0A1T4W912_9BACT</name>
<dbReference type="STRING" id="1121449.SAMN02745704_00514"/>
<dbReference type="Pfam" id="PF07027">
    <property type="entry name" value="DUF1318"/>
    <property type="match status" value="1"/>
</dbReference>
<dbReference type="Proteomes" id="UP000190027">
    <property type="component" value="Unassembled WGS sequence"/>
</dbReference>
<dbReference type="RefSeq" id="WP_078716099.1">
    <property type="nucleotide sequence ID" value="NZ_FUYC01000002.1"/>
</dbReference>
<evidence type="ECO:0000313" key="1">
    <source>
        <dbReference type="EMBL" id="SKA73687.1"/>
    </source>
</evidence>
<sequence>MRRLFQIQGVFILLLVTACVTVNIYFPAAELKRDAEKVVKRVYGIEGQEEQESQESAPGQSWLELLGPSVAHAQDYQSFSNSVTRGIEQQLGQVYKQLKPFYASGNVGLDQNGFATLRDKSGLNMQQIGSINRLISQDRSLKQQLYQEKAKAAQTPGKAGKVQAIYADIWKGYAASGTWIQDGGWRQK</sequence>
<organism evidence="1 2">
    <name type="scientific">Paucidesulfovibrio gracilis DSM 16080</name>
    <dbReference type="NCBI Taxonomy" id="1121449"/>
    <lineage>
        <taxon>Bacteria</taxon>
        <taxon>Pseudomonadati</taxon>
        <taxon>Thermodesulfobacteriota</taxon>
        <taxon>Desulfovibrionia</taxon>
        <taxon>Desulfovibrionales</taxon>
        <taxon>Desulfovibrionaceae</taxon>
        <taxon>Paucidesulfovibrio</taxon>
    </lineage>
</organism>
<reference evidence="1 2" key="1">
    <citation type="submission" date="2017-02" db="EMBL/GenBank/DDBJ databases">
        <authorList>
            <person name="Peterson S.W."/>
        </authorList>
    </citation>
    <scope>NUCLEOTIDE SEQUENCE [LARGE SCALE GENOMIC DNA]</scope>
    <source>
        <strain evidence="1 2">DSM 16080</strain>
    </source>
</reference>
<evidence type="ECO:0008006" key="3">
    <source>
        <dbReference type="Google" id="ProtNLM"/>
    </source>
</evidence>
<dbReference type="EMBL" id="FUYC01000002">
    <property type="protein sequence ID" value="SKA73687.1"/>
    <property type="molecule type" value="Genomic_DNA"/>
</dbReference>
<gene>
    <name evidence="1" type="ORF">SAMN02745704_00514</name>
</gene>
<evidence type="ECO:0000313" key="2">
    <source>
        <dbReference type="Proteomes" id="UP000190027"/>
    </source>
</evidence>
<dbReference type="InterPro" id="IPR008309">
    <property type="entry name" value="YdbL"/>
</dbReference>
<dbReference type="AlphaFoldDB" id="A0A1T4W912"/>
<accession>A0A1T4W912</accession>
<keyword evidence="2" id="KW-1185">Reference proteome</keyword>
<dbReference type="OrthoDB" id="8526313at2"/>
<protein>
    <recommendedName>
        <fullName evidence="3">DUF1318 domain-containing protein</fullName>
    </recommendedName>
</protein>
<proteinExistence type="predicted"/>